<dbReference type="EMBL" id="LPWF01000019">
    <property type="protein sequence ID" value="ODR99109.1"/>
    <property type="molecule type" value="Genomic_DNA"/>
</dbReference>
<organism evidence="2 3">
    <name type="scientific">Methyloceanibacter superfactus</name>
    <dbReference type="NCBI Taxonomy" id="1774969"/>
    <lineage>
        <taxon>Bacteria</taxon>
        <taxon>Pseudomonadati</taxon>
        <taxon>Pseudomonadota</taxon>
        <taxon>Alphaproteobacteria</taxon>
        <taxon>Hyphomicrobiales</taxon>
        <taxon>Hyphomicrobiaceae</taxon>
        <taxon>Methyloceanibacter</taxon>
    </lineage>
</organism>
<accession>A0A1E3W014</accession>
<dbReference type="AlphaFoldDB" id="A0A1E3W014"/>
<dbReference type="Proteomes" id="UP000094472">
    <property type="component" value="Unassembled WGS sequence"/>
</dbReference>
<comment type="caution">
    <text evidence="2">The sequence shown here is derived from an EMBL/GenBank/DDBJ whole genome shotgun (WGS) entry which is preliminary data.</text>
</comment>
<evidence type="ECO:0000313" key="3">
    <source>
        <dbReference type="Proteomes" id="UP000094472"/>
    </source>
</evidence>
<feature type="region of interest" description="Disordered" evidence="1">
    <location>
        <begin position="13"/>
        <end position="117"/>
    </location>
</feature>
<name>A0A1E3W014_9HYPH</name>
<dbReference type="RefSeq" id="WP_069441375.1">
    <property type="nucleotide sequence ID" value="NZ_LPWF01000019.1"/>
</dbReference>
<keyword evidence="3" id="KW-1185">Reference proteome</keyword>
<feature type="compositionally biased region" description="Basic residues" evidence="1">
    <location>
        <begin position="90"/>
        <end position="107"/>
    </location>
</feature>
<feature type="compositionally biased region" description="Basic and acidic residues" evidence="1">
    <location>
        <begin position="108"/>
        <end position="117"/>
    </location>
</feature>
<protein>
    <submittedName>
        <fullName evidence="2">Uncharacterized protein</fullName>
    </submittedName>
</protein>
<reference evidence="2 3" key="1">
    <citation type="journal article" date="2016" name="Environ. Microbiol.">
        <title>New Methyloceanibacter diversity from North Sea sediments includes methanotroph containing solely the soluble methane monooxygenase.</title>
        <authorList>
            <person name="Vekeman B."/>
            <person name="Kerckhof F.M."/>
            <person name="Cremers G."/>
            <person name="de Vos P."/>
            <person name="Vandamme P."/>
            <person name="Boon N."/>
            <person name="Op den Camp H.J."/>
            <person name="Heylen K."/>
        </authorList>
    </citation>
    <scope>NUCLEOTIDE SEQUENCE [LARGE SCALE GENOMIC DNA]</scope>
    <source>
        <strain evidence="2 3">R-67175</strain>
    </source>
</reference>
<sequence>MLASLAFSLGGVAAHSDAPLPDPGSHQSAGTHYGPNPAYRLTPQINRIIRVAQRSKGDEEKKGSSGGTQLKSAPVQKKTAPPAKRQAPVIKKKAPPPKKATPTRKKAPGGEEKVAAA</sequence>
<gene>
    <name evidence="2" type="ORF">AUC69_09475</name>
</gene>
<evidence type="ECO:0000256" key="1">
    <source>
        <dbReference type="SAM" id="MobiDB-lite"/>
    </source>
</evidence>
<proteinExistence type="predicted"/>
<evidence type="ECO:0000313" key="2">
    <source>
        <dbReference type="EMBL" id="ODR99109.1"/>
    </source>
</evidence>